<evidence type="ECO:0000313" key="2">
    <source>
        <dbReference type="Proteomes" id="UP000800036"/>
    </source>
</evidence>
<name>A0A6A5VEY3_9PLEO</name>
<gene>
    <name evidence="1" type="ORF">BU23DRAFT_552780</name>
</gene>
<organism evidence="1 2">
    <name type="scientific">Bimuria novae-zelandiae CBS 107.79</name>
    <dbReference type="NCBI Taxonomy" id="1447943"/>
    <lineage>
        <taxon>Eukaryota</taxon>
        <taxon>Fungi</taxon>
        <taxon>Dikarya</taxon>
        <taxon>Ascomycota</taxon>
        <taxon>Pezizomycotina</taxon>
        <taxon>Dothideomycetes</taxon>
        <taxon>Pleosporomycetidae</taxon>
        <taxon>Pleosporales</taxon>
        <taxon>Massarineae</taxon>
        <taxon>Didymosphaeriaceae</taxon>
        <taxon>Bimuria</taxon>
    </lineage>
</organism>
<sequence>MDSKPAKASTIEMLPSRLQQLPRELRERVYLYLGIPVTGYCIHECNNSCSAELDWRVSYVVDSPGDTWILCDLDSIEATNASETFSATPKILTVKSICPPKRYSTL</sequence>
<dbReference type="AlphaFoldDB" id="A0A6A5VEY3"/>
<protein>
    <submittedName>
        <fullName evidence="1">Uncharacterized protein</fullName>
    </submittedName>
</protein>
<proteinExistence type="predicted"/>
<keyword evidence="2" id="KW-1185">Reference proteome</keyword>
<reference evidence="1" key="1">
    <citation type="journal article" date="2020" name="Stud. Mycol.">
        <title>101 Dothideomycetes genomes: a test case for predicting lifestyles and emergence of pathogens.</title>
        <authorList>
            <person name="Haridas S."/>
            <person name="Albert R."/>
            <person name="Binder M."/>
            <person name="Bloem J."/>
            <person name="Labutti K."/>
            <person name="Salamov A."/>
            <person name="Andreopoulos B."/>
            <person name="Baker S."/>
            <person name="Barry K."/>
            <person name="Bills G."/>
            <person name="Bluhm B."/>
            <person name="Cannon C."/>
            <person name="Castanera R."/>
            <person name="Culley D."/>
            <person name="Daum C."/>
            <person name="Ezra D."/>
            <person name="Gonzalez J."/>
            <person name="Henrissat B."/>
            <person name="Kuo A."/>
            <person name="Liang C."/>
            <person name="Lipzen A."/>
            <person name="Lutzoni F."/>
            <person name="Magnuson J."/>
            <person name="Mondo S."/>
            <person name="Nolan M."/>
            <person name="Ohm R."/>
            <person name="Pangilinan J."/>
            <person name="Park H.-J."/>
            <person name="Ramirez L."/>
            <person name="Alfaro M."/>
            <person name="Sun H."/>
            <person name="Tritt A."/>
            <person name="Yoshinaga Y."/>
            <person name="Zwiers L.-H."/>
            <person name="Turgeon B."/>
            <person name="Goodwin S."/>
            <person name="Spatafora J."/>
            <person name="Crous P."/>
            <person name="Grigoriev I."/>
        </authorList>
    </citation>
    <scope>NUCLEOTIDE SEQUENCE</scope>
    <source>
        <strain evidence="1">CBS 107.79</strain>
    </source>
</reference>
<evidence type="ECO:0000313" key="1">
    <source>
        <dbReference type="EMBL" id="KAF1974939.1"/>
    </source>
</evidence>
<dbReference type="Proteomes" id="UP000800036">
    <property type="component" value="Unassembled WGS sequence"/>
</dbReference>
<accession>A0A6A5VEY3</accession>
<dbReference type="EMBL" id="ML976672">
    <property type="protein sequence ID" value="KAF1974939.1"/>
    <property type="molecule type" value="Genomic_DNA"/>
</dbReference>